<gene>
    <name evidence="3" type="ORF">KZY68_04230</name>
</gene>
<feature type="transmembrane region" description="Helical" evidence="1">
    <location>
        <begin position="34"/>
        <end position="56"/>
    </location>
</feature>
<accession>A0AAW4NKP5</accession>
<dbReference type="SMART" id="SM00014">
    <property type="entry name" value="acidPPc"/>
    <property type="match status" value="1"/>
</dbReference>
<feature type="transmembrane region" description="Helical" evidence="1">
    <location>
        <begin position="206"/>
        <end position="223"/>
    </location>
</feature>
<keyword evidence="1" id="KW-0812">Transmembrane</keyword>
<feature type="transmembrane region" description="Helical" evidence="1">
    <location>
        <begin position="165"/>
        <end position="186"/>
    </location>
</feature>
<dbReference type="InterPro" id="IPR000326">
    <property type="entry name" value="PAP2/HPO"/>
</dbReference>
<organism evidence="3 4">
    <name type="scientific">Segatella salivae</name>
    <dbReference type="NCBI Taxonomy" id="228604"/>
    <lineage>
        <taxon>Bacteria</taxon>
        <taxon>Pseudomonadati</taxon>
        <taxon>Bacteroidota</taxon>
        <taxon>Bacteroidia</taxon>
        <taxon>Bacteroidales</taxon>
        <taxon>Prevotellaceae</taxon>
        <taxon>Segatella</taxon>
    </lineage>
</organism>
<name>A0AAW4NKP5_9BACT</name>
<reference evidence="3" key="1">
    <citation type="submission" date="2021-07" db="EMBL/GenBank/DDBJ databases">
        <title>Genomic diversity and antimicrobial resistance of Prevotella spp. isolated from chronic lung disease airways.</title>
        <authorList>
            <person name="Webb K.A."/>
            <person name="Olagoke O.S."/>
            <person name="Baird T."/>
            <person name="Neill J."/>
            <person name="Pham A."/>
            <person name="Wells T.J."/>
            <person name="Ramsay K.A."/>
            <person name="Bell S.C."/>
            <person name="Sarovich D.S."/>
            <person name="Price E.P."/>
        </authorList>
    </citation>
    <scope>NUCLEOTIDE SEQUENCE</scope>
    <source>
        <strain evidence="3">SCHI0047.S.3</strain>
    </source>
</reference>
<comment type="caution">
    <text evidence="3">The sequence shown here is derived from an EMBL/GenBank/DDBJ whole genome shotgun (WGS) entry which is preliminary data.</text>
</comment>
<protein>
    <submittedName>
        <fullName evidence="3">Phosphatase PAP2 family protein</fullName>
    </submittedName>
</protein>
<dbReference type="AlphaFoldDB" id="A0AAW4NKP5"/>
<sequence>MMGELTDILLWLKAMDTFVFLMVNGHHNAYFDSVMWLISDKWVWLPMYVSLLYVLLKNYSYKAVFSILIAIGLIILFTDCFTSQIVRPWIGRLRPSNLDNPVSKIVHIVDGYRGGAYGFPSNHASNTWGLAFFITFLFRRWRLAFFFCFWALLTCYSRMYLGVHYFGDILIGCLFALVGASVSYVLFRKLSGNPHVEKLEGSYIPMWTGGITILIIMIVSIFYRV</sequence>
<evidence type="ECO:0000313" key="3">
    <source>
        <dbReference type="EMBL" id="MBW4865240.1"/>
    </source>
</evidence>
<feature type="transmembrane region" description="Helical" evidence="1">
    <location>
        <begin position="63"/>
        <end position="86"/>
    </location>
</feature>
<dbReference type="RefSeq" id="WP_219425469.1">
    <property type="nucleotide sequence ID" value="NZ_JAHXQY010000005.1"/>
</dbReference>
<dbReference type="Pfam" id="PF01569">
    <property type="entry name" value="PAP2"/>
    <property type="match status" value="1"/>
</dbReference>
<dbReference type="PANTHER" id="PTHR14969:SF13">
    <property type="entry name" value="AT30094P"/>
    <property type="match status" value="1"/>
</dbReference>
<dbReference type="EMBL" id="JAHXRF010000005">
    <property type="protein sequence ID" value="MBW4865240.1"/>
    <property type="molecule type" value="Genomic_DNA"/>
</dbReference>
<evidence type="ECO:0000256" key="1">
    <source>
        <dbReference type="SAM" id="Phobius"/>
    </source>
</evidence>
<proteinExistence type="predicted"/>
<feature type="transmembrane region" description="Helical" evidence="1">
    <location>
        <begin position="128"/>
        <end position="153"/>
    </location>
</feature>
<evidence type="ECO:0000313" key="4">
    <source>
        <dbReference type="Proteomes" id="UP001196873"/>
    </source>
</evidence>
<keyword evidence="1" id="KW-1133">Transmembrane helix</keyword>
<keyword evidence="1" id="KW-0472">Membrane</keyword>
<feature type="domain" description="Phosphatidic acid phosphatase type 2/haloperoxidase" evidence="2">
    <location>
        <begin position="66"/>
        <end position="184"/>
    </location>
</feature>
<dbReference type="PANTHER" id="PTHR14969">
    <property type="entry name" value="SPHINGOSINE-1-PHOSPHATE PHOSPHOHYDROLASE"/>
    <property type="match status" value="1"/>
</dbReference>
<dbReference type="Proteomes" id="UP001196873">
    <property type="component" value="Unassembled WGS sequence"/>
</dbReference>
<evidence type="ECO:0000259" key="2">
    <source>
        <dbReference type="SMART" id="SM00014"/>
    </source>
</evidence>